<evidence type="ECO:0000256" key="5">
    <source>
        <dbReference type="ARBA" id="ARBA00023143"/>
    </source>
</evidence>
<evidence type="ECO:0000256" key="2">
    <source>
        <dbReference type="ARBA" id="ARBA00022692"/>
    </source>
</evidence>
<keyword evidence="1 7" id="KW-1003">Cell membrane</keyword>
<feature type="transmembrane region" description="Helical" evidence="7">
    <location>
        <begin position="6"/>
        <end position="26"/>
    </location>
</feature>
<keyword evidence="8" id="KW-0966">Cell projection</keyword>
<accession>A0ABT1E9M1</accession>
<proteinExistence type="inferred from homology"/>
<evidence type="ECO:0000256" key="6">
    <source>
        <dbReference type="ARBA" id="ARBA00037937"/>
    </source>
</evidence>
<name>A0ABT1E9M1_9FIRM</name>
<keyword evidence="8" id="KW-0969">Cilium</keyword>
<evidence type="ECO:0000256" key="3">
    <source>
        <dbReference type="ARBA" id="ARBA00022989"/>
    </source>
</evidence>
<organism evidence="8 9">
    <name type="scientific">Aequitasia blattaphilus</name>
    <dbReference type="NCBI Taxonomy" id="2949332"/>
    <lineage>
        <taxon>Bacteria</taxon>
        <taxon>Bacillati</taxon>
        <taxon>Bacillota</taxon>
        <taxon>Clostridia</taxon>
        <taxon>Lachnospirales</taxon>
        <taxon>Lachnospiraceae</taxon>
        <taxon>Aequitasia</taxon>
    </lineage>
</organism>
<dbReference type="EMBL" id="JAMZFW010000011">
    <property type="protein sequence ID" value="MCP1102518.1"/>
    <property type="molecule type" value="Genomic_DNA"/>
</dbReference>
<dbReference type="PANTHER" id="PTHR38766">
    <property type="entry name" value="FLAGELLAR PROTEIN FLIO"/>
    <property type="match status" value="1"/>
</dbReference>
<dbReference type="Pfam" id="PF04347">
    <property type="entry name" value="FliO"/>
    <property type="match status" value="1"/>
</dbReference>
<comment type="similarity">
    <text evidence="6 7">Belongs to the FliO/MopB family.</text>
</comment>
<reference evidence="8 9" key="1">
    <citation type="journal article" date="2022" name="Genome Biol. Evol.">
        <title>Host diet, physiology and behaviors set the stage for Lachnospiraceae cladogenesis.</title>
        <authorList>
            <person name="Vera-Ponce De Leon A."/>
            <person name="Schneider M."/>
            <person name="Jahnes B.C."/>
            <person name="Sadowski V."/>
            <person name="Camuy-Velez L.A."/>
            <person name="Duan J."/>
            <person name="Sabree Z.L."/>
        </authorList>
    </citation>
    <scope>NUCLEOTIDE SEQUENCE [LARGE SCALE GENOMIC DNA]</scope>
    <source>
        <strain evidence="8 9">PAL113</strain>
    </source>
</reference>
<keyword evidence="3 7" id="KW-1133">Transmembrane helix</keyword>
<evidence type="ECO:0000256" key="1">
    <source>
        <dbReference type="ARBA" id="ARBA00022475"/>
    </source>
</evidence>
<evidence type="ECO:0000313" key="9">
    <source>
        <dbReference type="Proteomes" id="UP001523566"/>
    </source>
</evidence>
<keyword evidence="9" id="KW-1185">Reference proteome</keyword>
<evidence type="ECO:0000256" key="4">
    <source>
        <dbReference type="ARBA" id="ARBA00023136"/>
    </source>
</evidence>
<keyword evidence="4 7" id="KW-0472">Membrane</keyword>
<dbReference type="InterPro" id="IPR022781">
    <property type="entry name" value="Flagellar_biosynth_FliO"/>
</dbReference>
<gene>
    <name evidence="8" type="primary">fliO</name>
    <name evidence="8" type="ORF">NK125_08845</name>
</gene>
<dbReference type="PANTHER" id="PTHR38766:SF1">
    <property type="entry name" value="FLAGELLAR PROTEIN FLIO"/>
    <property type="match status" value="1"/>
</dbReference>
<dbReference type="Proteomes" id="UP001523566">
    <property type="component" value="Unassembled WGS sequence"/>
</dbReference>
<keyword evidence="8" id="KW-0282">Flagellum</keyword>
<protein>
    <recommendedName>
        <fullName evidence="7">Flagellar protein</fullName>
    </recommendedName>
</protein>
<keyword evidence="2 7" id="KW-0812">Transmembrane</keyword>
<evidence type="ECO:0000256" key="7">
    <source>
        <dbReference type="RuleBase" id="RU362064"/>
    </source>
</evidence>
<sequence length="112" mass="12955">MFKEMITAIGTLLIICVFLYMVYFLTRHLGKIGKVRGNAKYMKILDQMSIGQDRSLMIVQINSEYLLLGATGQEIKVLEKLEEVERVNEGEDSNPELPDFKQLMEKLTKRKK</sequence>
<dbReference type="RefSeq" id="WP_262066304.1">
    <property type="nucleotide sequence ID" value="NZ_JAMXOD010000011.1"/>
</dbReference>
<comment type="subcellular location">
    <subcellularLocation>
        <location evidence="7">Cell membrane</location>
    </subcellularLocation>
    <subcellularLocation>
        <location evidence="7">Bacterial flagellum basal body</location>
    </subcellularLocation>
</comment>
<dbReference type="NCBIfam" id="TIGR03500">
    <property type="entry name" value="FliO_TIGR"/>
    <property type="match status" value="1"/>
</dbReference>
<dbReference type="InterPro" id="IPR052205">
    <property type="entry name" value="FliO/MopB"/>
</dbReference>
<evidence type="ECO:0000313" key="8">
    <source>
        <dbReference type="EMBL" id="MCP1102518.1"/>
    </source>
</evidence>
<keyword evidence="5 7" id="KW-0975">Bacterial flagellum</keyword>
<comment type="caution">
    <text evidence="8">The sequence shown here is derived from an EMBL/GenBank/DDBJ whole genome shotgun (WGS) entry which is preliminary data.</text>
</comment>